<dbReference type="KEGG" id="fbm:MQE35_01005"/>
<feature type="transmembrane region" description="Helical" evidence="1">
    <location>
        <begin position="72"/>
        <end position="90"/>
    </location>
</feature>
<reference evidence="2" key="1">
    <citation type="submission" date="2022-03" db="EMBL/GenBank/DDBJ databases">
        <title>Description of Abyssus ytuae gen. nov., sp. nov., a novel member of the family Flavobacteriaceae isolated from the sediment of Mariana Trench.</title>
        <authorList>
            <person name="Zhang J."/>
            <person name="Xu X."/>
        </authorList>
    </citation>
    <scope>NUCLEOTIDE SEQUENCE</scope>
    <source>
        <strain evidence="2">MT3330</strain>
    </source>
</reference>
<name>A0A9E7CZU9_9FLAO</name>
<evidence type="ECO:0000313" key="2">
    <source>
        <dbReference type="EMBL" id="UOB17890.1"/>
    </source>
</evidence>
<evidence type="ECO:0000313" key="3">
    <source>
        <dbReference type="Proteomes" id="UP000831290"/>
    </source>
</evidence>
<dbReference type="RefSeq" id="WP_255843693.1">
    <property type="nucleotide sequence ID" value="NZ_CP094358.1"/>
</dbReference>
<accession>A0A9E7CZU9</accession>
<gene>
    <name evidence="2" type="ORF">MQE35_01005</name>
</gene>
<protein>
    <submittedName>
        <fullName evidence="2">Uncharacterized protein</fullName>
    </submittedName>
</protein>
<feature type="transmembrane region" description="Helical" evidence="1">
    <location>
        <begin position="41"/>
        <end position="60"/>
    </location>
</feature>
<sequence>MKKISLVTKLILSIIVLITLTYATIHFFVDAPLSFINERTHYMLMGLNFIVLIYLIYRVFNFKNTSIETKVLWTFLLILISPSMLYYIWVTDDKKVINEK</sequence>
<keyword evidence="1" id="KW-1133">Transmembrane helix</keyword>
<proteinExistence type="predicted"/>
<dbReference type="EMBL" id="CP094358">
    <property type="protein sequence ID" value="UOB17890.1"/>
    <property type="molecule type" value="Genomic_DNA"/>
</dbReference>
<keyword evidence="3" id="KW-1185">Reference proteome</keyword>
<dbReference type="Proteomes" id="UP000831290">
    <property type="component" value="Chromosome"/>
</dbReference>
<evidence type="ECO:0000256" key="1">
    <source>
        <dbReference type="SAM" id="Phobius"/>
    </source>
</evidence>
<organism evidence="2 3">
    <name type="scientific">Abyssalbus ytuae</name>
    <dbReference type="NCBI Taxonomy" id="2926907"/>
    <lineage>
        <taxon>Bacteria</taxon>
        <taxon>Pseudomonadati</taxon>
        <taxon>Bacteroidota</taxon>
        <taxon>Flavobacteriia</taxon>
        <taxon>Flavobacteriales</taxon>
        <taxon>Flavobacteriaceae</taxon>
        <taxon>Abyssalbus</taxon>
    </lineage>
</organism>
<feature type="transmembrane region" description="Helical" evidence="1">
    <location>
        <begin position="7"/>
        <end position="29"/>
    </location>
</feature>
<keyword evidence="1" id="KW-0812">Transmembrane</keyword>
<keyword evidence="1" id="KW-0472">Membrane</keyword>
<dbReference type="AlphaFoldDB" id="A0A9E7CZU9"/>